<keyword evidence="6" id="KW-1185">Reference proteome</keyword>
<dbReference type="AlphaFoldDB" id="A0A550CFA7"/>
<keyword evidence="1 2" id="KW-0728">SH3 domain</keyword>
<dbReference type="SUPFAM" id="SSF50044">
    <property type="entry name" value="SH3-domain"/>
    <property type="match status" value="1"/>
</dbReference>
<dbReference type="GO" id="GO:0033565">
    <property type="term" value="C:ESCRT-0 complex"/>
    <property type="evidence" value="ECO:0007669"/>
    <property type="project" value="TreeGrafter"/>
</dbReference>
<feature type="compositionally biased region" description="Low complexity" evidence="3">
    <location>
        <begin position="50"/>
        <end position="61"/>
    </location>
</feature>
<evidence type="ECO:0000313" key="6">
    <source>
        <dbReference type="Proteomes" id="UP000320762"/>
    </source>
</evidence>
<comment type="caution">
    <text evidence="5">The sequence shown here is derived from an EMBL/GenBank/DDBJ whole genome shotgun (WGS) entry which is preliminary data.</text>
</comment>
<dbReference type="Proteomes" id="UP000320762">
    <property type="component" value="Unassembled WGS sequence"/>
</dbReference>
<dbReference type="InterPro" id="IPR001452">
    <property type="entry name" value="SH3_domain"/>
</dbReference>
<dbReference type="InterPro" id="IPR050670">
    <property type="entry name" value="STAM"/>
</dbReference>
<protein>
    <recommendedName>
        <fullName evidence="4">SH3 domain-containing protein</fullName>
    </recommendedName>
</protein>
<dbReference type="PANTHER" id="PTHR45929">
    <property type="entry name" value="JAK PATHWAY SIGNAL TRANSDUCTION ADAPTOR MOLECULE"/>
    <property type="match status" value="1"/>
</dbReference>
<dbReference type="PANTHER" id="PTHR45929:SF3">
    <property type="entry name" value="JAK PATHWAY SIGNAL TRANSDUCTION ADAPTOR MOLECULE"/>
    <property type="match status" value="1"/>
</dbReference>
<dbReference type="STRING" id="97359.A0A550CFA7"/>
<organism evidence="5 6">
    <name type="scientific">Schizophyllum amplum</name>
    <dbReference type="NCBI Taxonomy" id="97359"/>
    <lineage>
        <taxon>Eukaryota</taxon>
        <taxon>Fungi</taxon>
        <taxon>Dikarya</taxon>
        <taxon>Basidiomycota</taxon>
        <taxon>Agaricomycotina</taxon>
        <taxon>Agaricomycetes</taxon>
        <taxon>Agaricomycetidae</taxon>
        <taxon>Agaricales</taxon>
        <taxon>Schizophyllaceae</taxon>
        <taxon>Schizophyllum</taxon>
    </lineage>
</organism>
<evidence type="ECO:0000256" key="2">
    <source>
        <dbReference type="PROSITE-ProRule" id="PRU00192"/>
    </source>
</evidence>
<proteinExistence type="predicted"/>
<name>A0A550CFA7_9AGAR</name>
<feature type="domain" description="SH3" evidence="4">
    <location>
        <begin position="67"/>
        <end position="128"/>
    </location>
</feature>
<dbReference type="InterPro" id="IPR036028">
    <property type="entry name" value="SH3-like_dom_sf"/>
</dbReference>
<dbReference type="SMART" id="SM00326">
    <property type="entry name" value="SH3"/>
    <property type="match status" value="1"/>
</dbReference>
<evidence type="ECO:0000256" key="3">
    <source>
        <dbReference type="SAM" id="MobiDB-lite"/>
    </source>
</evidence>
<dbReference type="Pfam" id="PF00018">
    <property type="entry name" value="SH3_1"/>
    <property type="match status" value="1"/>
</dbReference>
<evidence type="ECO:0000259" key="4">
    <source>
        <dbReference type="PROSITE" id="PS50002"/>
    </source>
</evidence>
<gene>
    <name evidence="5" type="ORF">BD626DRAFT_496399</name>
</gene>
<sequence length="244" mass="26488">MVPPSNPQAAALLAHVVSRVEQDVNFLISQNYLVPADASLFLQRLKQASPSASWATSTPTPRATPPAPAPRARAKWAYNENGSEPDDLSFSAGDVIDIVEETNPDWWTGKVNGKQALFRRATLRRSRPHTRQRSPLPRPRVRCPSVCGHEGEAGIQIVCRVVARPAPGAGSVNSVGLQQDAGQEQKKSKFGKYGNTMAHSAAGGVGAAIGGGWCARFSRRPLSRPLMTFERRFNGYFQWASDSL</sequence>
<dbReference type="EMBL" id="VDMD01000010">
    <property type="protein sequence ID" value="TRM63356.1"/>
    <property type="molecule type" value="Genomic_DNA"/>
</dbReference>
<dbReference type="OrthoDB" id="5983572at2759"/>
<accession>A0A550CFA7</accession>
<dbReference type="GO" id="GO:0043328">
    <property type="term" value="P:protein transport to vacuole involved in ubiquitin-dependent protein catabolic process via the multivesicular body sorting pathway"/>
    <property type="evidence" value="ECO:0007669"/>
    <property type="project" value="TreeGrafter"/>
</dbReference>
<evidence type="ECO:0000256" key="1">
    <source>
        <dbReference type="ARBA" id="ARBA00022443"/>
    </source>
</evidence>
<dbReference type="PROSITE" id="PS50002">
    <property type="entry name" value="SH3"/>
    <property type="match status" value="1"/>
</dbReference>
<evidence type="ECO:0000313" key="5">
    <source>
        <dbReference type="EMBL" id="TRM63356.1"/>
    </source>
</evidence>
<dbReference type="Gene3D" id="2.30.30.40">
    <property type="entry name" value="SH3 Domains"/>
    <property type="match status" value="1"/>
</dbReference>
<feature type="region of interest" description="Disordered" evidence="3">
    <location>
        <begin position="50"/>
        <end position="72"/>
    </location>
</feature>
<reference evidence="5 6" key="1">
    <citation type="journal article" date="2019" name="New Phytol.">
        <title>Comparative genomics reveals unique wood-decay strategies and fruiting body development in the Schizophyllaceae.</title>
        <authorList>
            <person name="Almasi E."/>
            <person name="Sahu N."/>
            <person name="Krizsan K."/>
            <person name="Balint B."/>
            <person name="Kovacs G.M."/>
            <person name="Kiss B."/>
            <person name="Cseklye J."/>
            <person name="Drula E."/>
            <person name="Henrissat B."/>
            <person name="Nagy I."/>
            <person name="Chovatia M."/>
            <person name="Adam C."/>
            <person name="LaButti K."/>
            <person name="Lipzen A."/>
            <person name="Riley R."/>
            <person name="Grigoriev I.V."/>
            <person name="Nagy L.G."/>
        </authorList>
    </citation>
    <scope>NUCLEOTIDE SEQUENCE [LARGE SCALE GENOMIC DNA]</scope>
    <source>
        <strain evidence="5 6">NL-1724</strain>
    </source>
</reference>